<evidence type="ECO:0000313" key="3">
    <source>
        <dbReference type="Proteomes" id="UP000316270"/>
    </source>
</evidence>
<dbReference type="EMBL" id="CP042185">
    <property type="protein sequence ID" value="QDS67445.1"/>
    <property type="molecule type" value="Genomic_DNA"/>
</dbReference>
<gene>
    <name evidence="2" type="ORF">FKW77_000469</name>
</gene>
<evidence type="ECO:0000313" key="2">
    <source>
        <dbReference type="EMBL" id="QDS67445.1"/>
    </source>
</evidence>
<proteinExistence type="predicted"/>
<protein>
    <submittedName>
        <fullName evidence="2">Uncharacterized protein</fullName>
    </submittedName>
</protein>
<feature type="compositionally biased region" description="Acidic residues" evidence="1">
    <location>
        <begin position="87"/>
        <end position="101"/>
    </location>
</feature>
<organism evidence="2 3">
    <name type="scientific">Venturia effusa</name>
    <dbReference type="NCBI Taxonomy" id="50376"/>
    <lineage>
        <taxon>Eukaryota</taxon>
        <taxon>Fungi</taxon>
        <taxon>Dikarya</taxon>
        <taxon>Ascomycota</taxon>
        <taxon>Pezizomycotina</taxon>
        <taxon>Dothideomycetes</taxon>
        <taxon>Pleosporomycetidae</taxon>
        <taxon>Venturiales</taxon>
        <taxon>Venturiaceae</taxon>
        <taxon>Venturia</taxon>
    </lineage>
</organism>
<keyword evidence="3" id="KW-1185">Reference proteome</keyword>
<sequence length="142" mass="16111">MTSKSTFMELWDDCNHAAMKIDDSIQETSAAFAQAVKTLTDGKVGTMPKRLEQYRIWLEEGKAALEGLEQGAYKDFCNDFEELLAADDDEEIKDAPEEEPEGDRRKRADLITQMKDTLDGDLSRIKLLIEDGLGFYREHAES</sequence>
<reference evidence="2 3" key="1">
    <citation type="submission" date="2019-07" db="EMBL/GenBank/DDBJ databases">
        <title>Finished genome of Venturia effusa.</title>
        <authorList>
            <person name="Young C.A."/>
            <person name="Cox M.P."/>
            <person name="Ganley A.R.D."/>
            <person name="David W.J."/>
        </authorList>
    </citation>
    <scope>NUCLEOTIDE SEQUENCE [LARGE SCALE GENOMIC DNA]</scope>
    <source>
        <strain evidence="3">albino</strain>
    </source>
</reference>
<evidence type="ECO:0000256" key="1">
    <source>
        <dbReference type="SAM" id="MobiDB-lite"/>
    </source>
</evidence>
<dbReference type="AlphaFoldDB" id="A0A517KVN5"/>
<dbReference type="Proteomes" id="UP000316270">
    <property type="component" value="Chromosome 1"/>
</dbReference>
<name>A0A517KVN5_9PEZI</name>
<dbReference type="OrthoDB" id="10488079at2759"/>
<feature type="region of interest" description="Disordered" evidence="1">
    <location>
        <begin position="87"/>
        <end position="108"/>
    </location>
</feature>
<accession>A0A517KVN5</accession>